<dbReference type="EMBL" id="ML987199">
    <property type="protein sequence ID" value="KAF2246068.1"/>
    <property type="molecule type" value="Genomic_DNA"/>
</dbReference>
<dbReference type="AlphaFoldDB" id="A0A6A6I7L6"/>
<feature type="region of interest" description="Disordered" evidence="1">
    <location>
        <begin position="184"/>
        <end position="207"/>
    </location>
</feature>
<feature type="region of interest" description="Disordered" evidence="1">
    <location>
        <begin position="65"/>
        <end position="110"/>
    </location>
</feature>
<reference evidence="3" key="1">
    <citation type="journal article" date="2020" name="Stud. Mycol.">
        <title>101 Dothideomycetes genomes: a test case for predicting lifestyles and emergence of pathogens.</title>
        <authorList>
            <person name="Haridas S."/>
            <person name="Albert R."/>
            <person name="Binder M."/>
            <person name="Bloem J."/>
            <person name="Labutti K."/>
            <person name="Salamov A."/>
            <person name="Andreopoulos B."/>
            <person name="Baker S."/>
            <person name="Barry K."/>
            <person name="Bills G."/>
            <person name="Bluhm B."/>
            <person name="Cannon C."/>
            <person name="Castanera R."/>
            <person name="Culley D."/>
            <person name="Daum C."/>
            <person name="Ezra D."/>
            <person name="Gonzalez J."/>
            <person name="Henrissat B."/>
            <person name="Kuo A."/>
            <person name="Liang C."/>
            <person name="Lipzen A."/>
            <person name="Lutzoni F."/>
            <person name="Magnuson J."/>
            <person name="Mondo S."/>
            <person name="Nolan M."/>
            <person name="Ohm R."/>
            <person name="Pangilinan J."/>
            <person name="Park H.-J."/>
            <person name="Ramirez L."/>
            <person name="Alfaro M."/>
            <person name="Sun H."/>
            <person name="Tritt A."/>
            <person name="Yoshinaga Y."/>
            <person name="Zwiers L.-H."/>
            <person name="Turgeon B."/>
            <person name="Goodwin S."/>
            <person name="Spatafora J."/>
            <person name="Crous P."/>
            <person name="Grigoriev I."/>
        </authorList>
    </citation>
    <scope>NUCLEOTIDE SEQUENCE</scope>
    <source>
        <strain evidence="3">CBS 122368</strain>
    </source>
</reference>
<feature type="transmembrane region" description="Helical" evidence="2">
    <location>
        <begin position="153"/>
        <end position="175"/>
    </location>
</feature>
<sequence>MPPAAAAARALPHPSPSPPPSTSSADIPTVTVTLTHTYTYTHTLSPSPSNPPSHTIAPHFAWPQRSESASLEHQSLSPPPGGLLRRAQFQTSTPTPASTPRKSTFPRPSPPTFLYPSPIVPARANVNTSISLHHRTLLSTMRDLPAFPDIPPALQALVFGGMALGFLWVVVVWLVNFPPGTWRCRSSSDSGSGRRSKKIKRRKTGTGAGARWWDLRTWLLGGSGENADRKGRKKKKPIDKPSKYAPLASSASSSSSSPGTPSSISSADADVLALAPTSASTSTSTSATRTTANNSAIELRRRNNPPIELPHPHAPGAPPWQTQRNTSLPPSSSSPSPQNPYLPTPPPLLRPRTSSEYLASYRAFFSSSPSSSNPVPASPSASTSSQFSFHSADALEAQTTPPASPTRKHRRGWSDSGLDAGLNDGKGKGERKRWSGAGFLDAVDGAVGRAVDRMVKWTGDDGGGEGLLLPLKGDKMD</sequence>
<feature type="compositionally biased region" description="Pro residues" evidence="1">
    <location>
        <begin position="307"/>
        <end position="318"/>
    </location>
</feature>
<feature type="region of interest" description="Disordered" evidence="1">
    <location>
        <begin position="1"/>
        <end position="27"/>
    </location>
</feature>
<dbReference type="Proteomes" id="UP000800094">
    <property type="component" value="Unassembled WGS sequence"/>
</dbReference>
<feature type="compositionally biased region" description="Low complexity" evidence="1">
    <location>
        <begin position="1"/>
        <end position="12"/>
    </location>
</feature>
<accession>A0A6A6I7L6</accession>
<gene>
    <name evidence="3" type="ORF">BU26DRAFT_607342</name>
</gene>
<organism evidence="3 4">
    <name type="scientific">Trematosphaeria pertusa</name>
    <dbReference type="NCBI Taxonomy" id="390896"/>
    <lineage>
        <taxon>Eukaryota</taxon>
        <taxon>Fungi</taxon>
        <taxon>Dikarya</taxon>
        <taxon>Ascomycota</taxon>
        <taxon>Pezizomycotina</taxon>
        <taxon>Dothideomycetes</taxon>
        <taxon>Pleosporomycetidae</taxon>
        <taxon>Pleosporales</taxon>
        <taxon>Massarineae</taxon>
        <taxon>Trematosphaeriaceae</taxon>
        <taxon>Trematosphaeria</taxon>
    </lineage>
</organism>
<protein>
    <submittedName>
        <fullName evidence="3">Uncharacterized protein</fullName>
    </submittedName>
</protein>
<proteinExistence type="predicted"/>
<evidence type="ECO:0000256" key="1">
    <source>
        <dbReference type="SAM" id="MobiDB-lite"/>
    </source>
</evidence>
<evidence type="ECO:0000313" key="4">
    <source>
        <dbReference type="Proteomes" id="UP000800094"/>
    </source>
</evidence>
<keyword evidence="4" id="KW-1185">Reference proteome</keyword>
<feature type="compositionally biased region" description="Low complexity" evidence="1">
    <location>
        <begin position="243"/>
        <end position="296"/>
    </location>
</feature>
<feature type="compositionally biased region" description="Pro residues" evidence="1">
    <location>
        <begin position="337"/>
        <end position="349"/>
    </location>
</feature>
<feature type="compositionally biased region" description="Basic residues" evidence="1">
    <location>
        <begin position="194"/>
        <end position="204"/>
    </location>
</feature>
<keyword evidence="2" id="KW-0812">Transmembrane</keyword>
<dbReference type="OrthoDB" id="3787127at2759"/>
<dbReference type="GeneID" id="54589073"/>
<keyword evidence="2" id="KW-0472">Membrane</keyword>
<evidence type="ECO:0000256" key="2">
    <source>
        <dbReference type="SAM" id="Phobius"/>
    </source>
</evidence>
<feature type="compositionally biased region" description="Polar residues" evidence="1">
    <location>
        <begin position="65"/>
        <end position="76"/>
    </location>
</feature>
<feature type="compositionally biased region" description="Low complexity" evidence="1">
    <location>
        <begin position="366"/>
        <end position="391"/>
    </location>
</feature>
<evidence type="ECO:0000313" key="3">
    <source>
        <dbReference type="EMBL" id="KAF2246068.1"/>
    </source>
</evidence>
<feature type="compositionally biased region" description="Low complexity" evidence="1">
    <location>
        <begin position="184"/>
        <end position="193"/>
    </location>
</feature>
<feature type="region of interest" description="Disordered" evidence="1">
    <location>
        <begin position="457"/>
        <end position="477"/>
    </location>
</feature>
<name>A0A6A6I7L6_9PLEO</name>
<dbReference type="RefSeq" id="XP_033681072.1">
    <property type="nucleotide sequence ID" value="XM_033835743.1"/>
</dbReference>
<feature type="region of interest" description="Disordered" evidence="1">
    <location>
        <begin position="224"/>
        <end position="353"/>
    </location>
</feature>
<feature type="compositionally biased region" description="Low complexity" evidence="1">
    <location>
        <begin position="327"/>
        <end position="336"/>
    </location>
</feature>
<feature type="region of interest" description="Disordered" evidence="1">
    <location>
        <begin position="366"/>
        <end position="434"/>
    </location>
</feature>
<feature type="compositionally biased region" description="Polar residues" evidence="1">
    <location>
        <begin position="88"/>
        <end position="102"/>
    </location>
</feature>
<keyword evidence="2" id="KW-1133">Transmembrane helix</keyword>